<accession>A0ABQ8SNE0</accession>
<protein>
    <submittedName>
        <fullName evidence="1">Uncharacterized protein</fullName>
    </submittedName>
</protein>
<evidence type="ECO:0000313" key="2">
    <source>
        <dbReference type="Proteomes" id="UP001148838"/>
    </source>
</evidence>
<comment type="caution">
    <text evidence="1">The sequence shown here is derived from an EMBL/GenBank/DDBJ whole genome shotgun (WGS) entry which is preliminary data.</text>
</comment>
<organism evidence="1 2">
    <name type="scientific">Periplaneta americana</name>
    <name type="common">American cockroach</name>
    <name type="synonym">Blatta americana</name>
    <dbReference type="NCBI Taxonomy" id="6978"/>
    <lineage>
        <taxon>Eukaryota</taxon>
        <taxon>Metazoa</taxon>
        <taxon>Ecdysozoa</taxon>
        <taxon>Arthropoda</taxon>
        <taxon>Hexapoda</taxon>
        <taxon>Insecta</taxon>
        <taxon>Pterygota</taxon>
        <taxon>Neoptera</taxon>
        <taxon>Polyneoptera</taxon>
        <taxon>Dictyoptera</taxon>
        <taxon>Blattodea</taxon>
        <taxon>Blattoidea</taxon>
        <taxon>Blattidae</taxon>
        <taxon>Blattinae</taxon>
        <taxon>Periplaneta</taxon>
    </lineage>
</organism>
<keyword evidence="2" id="KW-1185">Reference proteome</keyword>
<dbReference type="EMBL" id="JAJSOF020000025">
    <property type="protein sequence ID" value="KAJ4435260.1"/>
    <property type="molecule type" value="Genomic_DNA"/>
</dbReference>
<gene>
    <name evidence="1" type="ORF">ANN_23838</name>
</gene>
<reference evidence="1 2" key="1">
    <citation type="journal article" date="2022" name="Allergy">
        <title>Genome assembly and annotation of Periplaneta americana reveal a comprehensive cockroach allergen profile.</title>
        <authorList>
            <person name="Wang L."/>
            <person name="Xiong Q."/>
            <person name="Saelim N."/>
            <person name="Wang L."/>
            <person name="Nong W."/>
            <person name="Wan A.T."/>
            <person name="Shi M."/>
            <person name="Liu X."/>
            <person name="Cao Q."/>
            <person name="Hui J.H.L."/>
            <person name="Sookrung N."/>
            <person name="Leung T.F."/>
            <person name="Tungtrongchitr A."/>
            <person name="Tsui S.K.W."/>
        </authorList>
    </citation>
    <scope>NUCLEOTIDE SEQUENCE [LARGE SCALE GENOMIC DNA]</scope>
    <source>
        <strain evidence="1">PWHHKU_190912</strain>
    </source>
</reference>
<sequence>MKSDELKANIREIRKITEDELIHVNDNFIKRCQKCVDSDDITSNSAYNKAYIRFCCEFEFFPEKSLLDFVELPRESTSASENSDLRNANSADIRKSPFAFFIPDVWIAVVLRWRTLNSYFIEDYANLSSRLQRVHNACVRYICNIRKYDHVSPSSQTLSWLRAYSESHRRHDSIDPSSSFVPIPLQRDVIVVHRSVIRKRRRFCIHSAPRMLLADRGEKGETLFGHEGCKQQPHGNAPEYLLGPKSKLSLENKLLVHKVILKPIWTYGIQLWGTASNSNIEILQRYQSKTLRSIATAP</sequence>
<name>A0ABQ8SNE0_PERAM</name>
<dbReference type="Proteomes" id="UP001148838">
    <property type="component" value="Unassembled WGS sequence"/>
</dbReference>
<proteinExistence type="predicted"/>
<evidence type="ECO:0000313" key="1">
    <source>
        <dbReference type="EMBL" id="KAJ4435260.1"/>
    </source>
</evidence>